<evidence type="ECO:0000313" key="10">
    <source>
        <dbReference type="EMBL" id="AKX58940.1"/>
    </source>
</evidence>
<comment type="subcellular location">
    <subcellularLocation>
        <location evidence="1 9">Cell membrane</location>
        <topology evidence="1 9">Multi-pass membrane protein</topology>
    </subcellularLocation>
</comment>
<reference evidence="10 11" key="1">
    <citation type="journal article" date="2015" name="Genome Announc.">
        <title>Genome Sequences of Oblitimonas alkaliphila gen. nov. sp. nov. (Proposed), a Novel Bacterium of the Pseudomonadaceae Family.</title>
        <authorList>
            <person name="Lauer A.C."/>
            <person name="Nicholson A.C."/>
            <person name="Humrighouse B.W."/>
            <person name="Emery B."/>
            <person name="Drobish A."/>
            <person name="Juieng P."/>
            <person name="Loparev V."/>
            <person name="McQuiston J.R."/>
        </authorList>
    </citation>
    <scope>NUCLEOTIDE SEQUENCE [LARGE SCALE GENOMIC DNA]</scope>
    <source>
        <strain evidence="10 11">E5571</strain>
    </source>
</reference>
<dbReference type="InterPro" id="IPR004485">
    <property type="entry name" value="Cobalamin_biosynth_CobD/CbiB"/>
</dbReference>
<dbReference type="AlphaFoldDB" id="A0A0K1XC28"/>
<evidence type="ECO:0000256" key="9">
    <source>
        <dbReference type="HAMAP-Rule" id="MF_00024"/>
    </source>
</evidence>
<keyword evidence="4 9" id="KW-1003">Cell membrane</keyword>
<dbReference type="PANTHER" id="PTHR34308:SF1">
    <property type="entry name" value="COBALAMIN BIOSYNTHESIS PROTEIN CBIB"/>
    <property type="match status" value="1"/>
</dbReference>
<dbReference type="GO" id="GO:0005886">
    <property type="term" value="C:plasma membrane"/>
    <property type="evidence" value="ECO:0007669"/>
    <property type="project" value="UniProtKB-SubCell"/>
</dbReference>
<dbReference type="PATRIC" id="fig|1698449.3.peg.513"/>
<evidence type="ECO:0000256" key="5">
    <source>
        <dbReference type="ARBA" id="ARBA00022573"/>
    </source>
</evidence>
<feature type="transmembrane region" description="Helical" evidence="9">
    <location>
        <begin position="55"/>
        <end position="76"/>
    </location>
</feature>
<dbReference type="STRING" id="1697053.AKN87_04535"/>
<dbReference type="GO" id="GO:0015420">
    <property type="term" value="F:ABC-type vitamin B12 transporter activity"/>
    <property type="evidence" value="ECO:0007669"/>
    <property type="project" value="UniProtKB-UniRule"/>
</dbReference>
<feature type="transmembrane region" description="Helical" evidence="9">
    <location>
        <begin position="83"/>
        <end position="102"/>
    </location>
</feature>
<evidence type="ECO:0000256" key="1">
    <source>
        <dbReference type="ARBA" id="ARBA00004651"/>
    </source>
</evidence>
<dbReference type="EMBL" id="CP012365">
    <property type="protein sequence ID" value="AKX58940.1"/>
    <property type="molecule type" value="Genomic_DNA"/>
</dbReference>
<gene>
    <name evidence="9" type="primary">cobD</name>
    <name evidence="10" type="ORF">AKN88_02560</name>
</gene>
<evidence type="ECO:0000256" key="7">
    <source>
        <dbReference type="ARBA" id="ARBA00022989"/>
    </source>
</evidence>
<sequence length="315" mass="34242">MAAVFAIFLTCAIALLLDLLLGEPKKWHPLVGFGRLAQALETRLNLERYSAKRRLVRGGIALLLLTLPVLVGLIFLSSQLSGFWLMALNSLILWLAIALRSLREHGLAVAVPLQNNDLAQAQQQVSRIVSRQTSALDQPAVAAAATESILENGADAVFASLFWFIVAGAPGVVLHRLVNTLDAMWGYRTPRFLYFGRCAARLDDLLGWLPARLTALTYCLLGQRRSAWHCWQQQAKQWDSPNAGPVMASGAGALQVRLGGPAPYFGGIKQRPWLGTQQPASAASIYAAITLVRRGTWLWLAVLAGLCLLSTLRGG</sequence>
<keyword evidence="6 9" id="KW-0812">Transmembrane</keyword>
<evidence type="ECO:0000256" key="6">
    <source>
        <dbReference type="ARBA" id="ARBA00022692"/>
    </source>
</evidence>
<evidence type="ECO:0000313" key="11">
    <source>
        <dbReference type="Proteomes" id="UP000063953"/>
    </source>
</evidence>
<comment type="pathway">
    <text evidence="2 9">Cofactor biosynthesis; adenosylcobalamin biosynthesis.</text>
</comment>
<dbReference type="UniPathway" id="UPA00148"/>
<dbReference type="Pfam" id="PF03186">
    <property type="entry name" value="CobD_Cbib"/>
    <property type="match status" value="1"/>
</dbReference>
<keyword evidence="11" id="KW-1185">Reference proteome</keyword>
<comment type="function">
    <text evidence="9">Converts cobyric acid to cobinamide by the addition of aminopropanol on the F carboxylic group.</text>
</comment>
<comment type="similarity">
    <text evidence="3 9">Belongs to the CobD/CbiB family.</text>
</comment>
<protein>
    <recommendedName>
        <fullName evidence="9">Cobalamin biosynthesis protein CobD</fullName>
    </recommendedName>
</protein>
<organism evidence="10 11">
    <name type="scientific">Thiopseudomonas alkaliphila</name>
    <dbReference type="NCBI Taxonomy" id="1697053"/>
    <lineage>
        <taxon>Bacteria</taxon>
        <taxon>Pseudomonadati</taxon>
        <taxon>Pseudomonadota</taxon>
        <taxon>Gammaproteobacteria</taxon>
        <taxon>Pseudomonadales</taxon>
        <taxon>Pseudomonadaceae</taxon>
        <taxon>Thiopseudomonas</taxon>
    </lineage>
</organism>
<comment type="caution">
    <text evidence="9">Lacks conserved residue(s) required for the propagation of feature annotation.</text>
</comment>
<feature type="transmembrane region" description="Helical" evidence="9">
    <location>
        <begin position="296"/>
        <end position="312"/>
    </location>
</feature>
<dbReference type="RefSeq" id="WP_053099852.1">
    <property type="nucleotide sequence ID" value="NZ_CP012365.1"/>
</dbReference>
<evidence type="ECO:0000256" key="8">
    <source>
        <dbReference type="ARBA" id="ARBA00023136"/>
    </source>
</evidence>
<dbReference type="Proteomes" id="UP000063953">
    <property type="component" value="Chromosome"/>
</dbReference>
<dbReference type="GO" id="GO:0048472">
    <property type="term" value="F:threonine-phosphate decarboxylase activity"/>
    <property type="evidence" value="ECO:0007669"/>
    <property type="project" value="InterPro"/>
</dbReference>
<accession>A0A0K1XC28</accession>
<evidence type="ECO:0000256" key="3">
    <source>
        <dbReference type="ARBA" id="ARBA00006263"/>
    </source>
</evidence>
<keyword evidence="8 9" id="KW-0472">Membrane</keyword>
<name>A0A0K1XC28_9GAMM</name>
<keyword evidence="5 9" id="KW-0169">Cobalamin biosynthesis</keyword>
<dbReference type="NCBIfam" id="TIGR00380">
    <property type="entry name" value="cobal_cbiB"/>
    <property type="match status" value="1"/>
</dbReference>
<dbReference type="HAMAP" id="MF_00024">
    <property type="entry name" value="CobD_CbiB"/>
    <property type="match status" value="1"/>
</dbReference>
<dbReference type="PANTHER" id="PTHR34308">
    <property type="entry name" value="COBALAMIN BIOSYNTHESIS PROTEIN CBIB"/>
    <property type="match status" value="1"/>
</dbReference>
<proteinExistence type="inferred from homology"/>
<feature type="transmembrane region" description="Helical" evidence="9">
    <location>
        <begin position="156"/>
        <end position="178"/>
    </location>
</feature>
<dbReference type="GO" id="GO:0009236">
    <property type="term" value="P:cobalamin biosynthetic process"/>
    <property type="evidence" value="ECO:0007669"/>
    <property type="project" value="UniProtKB-UniRule"/>
</dbReference>
<evidence type="ECO:0000256" key="4">
    <source>
        <dbReference type="ARBA" id="ARBA00022475"/>
    </source>
</evidence>
<evidence type="ECO:0000256" key="2">
    <source>
        <dbReference type="ARBA" id="ARBA00004953"/>
    </source>
</evidence>
<keyword evidence="7 9" id="KW-1133">Transmembrane helix</keyword>